<evidence type="ECO:0000313" key="2">
    <source>
        <dbReference type="Proteomes" id="UP001622594"/>
    </source>
</evidence>
<name>A0ABZ1LC02_9ACTN</name>
<sequence>MTLAAAASLTVAAALLAAGVHLIAWTLRGEPGRAHHTAPDDTEPEQQ</sequence>
<protein>
    <submittedName>
        <fullName evidence="1">Uncharacterized protein</fullName>
    </submittedName>
</protein>
<keyword evidence="2" id="KW-1185">Reference proteome</keyword>
<organism evidence="1 2">
    <name type="scientific">Streptomyces zaomyceticus</name>
    <dbReference type="NCBI Taxonomy" id="68286"/>
    <lineage>
        <taxon>Bacteria</taxon>
        <taxon>Bacillati</taxon>
        <taxon>Actinomycetota</taxon>
        <taxon>Actinomycetes</taxon>
        <taxon>Kitasatosporales</taxon>
        <taxon>Streptomycetaceae</taxon>
        <taxon>Streptomyces</taxon>
    </lineage>
</organism>
<dbReference type="Proteomes" id="UP001622594">
    <property type="component" value="Chromosome"/>
</dbReference>
<dbReference type="EMBL" id="CP108188">
    <property type="protein sequence ID" value="WTR69893.1"/>
    <property type="molecule type" value="Genomic_DNA"/>
</dbReference>
<proteinExistence type="predicted"/>
<gene>
    <name evidence="1" type="ORF">OG814_11730</name>
</gene>
<evidence type="ECO:0000313" key="1">
    <source>
        <dbReference type="EMBL" id="WTR69893.1"/>
    </source>
</evidence>
<dbReference type="RefSeq" id="WP_406334318.1">
    <property type="nucleotide sequence ID" value="NZ_CP108188.1"/>
</dbReference>
<reference evidence="1 2" key="1">
    <citation type="submission" date="2022-10" db="EMBL/GenBank/DDBJ databases">
        <title>The complete genomes of actinobacterial strains from the NBC collection.</title>
        <authorList>
            <person name="Joergensen T.S."/>
            <person name="Alvarez Arevalo M."/>
            <person name="Sterndorff E.B."/>
            <person name="Faurdal D."/>
            <person name="Vuksanovic O."/>
            <person name="Mourched A.-S."/>
            <person name="Charusanti P."/>
            <person name="Shaw S."/>
            <person name="Blin K."/>
            <person name="Weber T."/>
        </authorList>
    </citation>
    <scope>NUCLEOTIDE SEQUENCE [LARGE SCALE GENOMIC DNA]</scope>
    <source>
        <strain evidence="1 2">NBC_00123</strain>
    </source>
</reference>
<accession>A0ABZ1LC02</accession>